<keyword evidence="1" id="KW-0732">Signal</keyword>
<dbReference type="PANTHER" id="PTHR38834">
    <property type="entry name" value="PERIPLASMIC SUBSTRATE BINDING PROTEIN FAMILY 3"/>
    <property type="match status" value="1"/>
</dbReference>
<sequence>MSWRIFIFYCLCLLSITASAADKIRVYVEHIPPFVFTDENKISGMAIDIINQAAKASGIKVEYQEIVWSRAFHEAKHKANVMLTGLVRTKSREHDFHWLLALPMAVKRQNIYLWGLTKNAREKAPKDISNAMVAVVLGDHKVQYYKNYMDKLGLRPNIYTVGSREQVIHMLFRNRVDYILSGELARSELIDSLGYDVSLIERGPQMLNTSKGLYIALSKPTNSALVKRLEKALNALVSSGVISEIATKWQSQ</sequence>
<gene>
    <name evidence="3" type="ORF">EMK97_16820</name>
</gene>
<dbReference type="Pfam" id="PF00497">
    <property type="entry name" value="SBP_bac_3"/>
    <property type="match status" value="1"/>
</dbReference>
<protein>
    <submittedName>
        <fullName evidence="3">Transporter substrate-binding domain-containing protein</fullName>
    </submittedName>
</protein>
<evidence type="ECO:0000313" key="4">
    <source>
        <dbReference type="Proteomes" id="UP000290244"/>
    </source>
</evidence>
<feature type="signal peptide" evidence="1">
    <location>
        <begin position="1"/>
        <end position="20"/>
    </location>
</feature>
<dbReference type="SMART" id="SM00062">
    <property type="entry name" value="PBPb"/>
    <property type="match status" value="1"/>
</dbReference>
<dbReference type="SUPFAM" id="SSF53850">
    <property type="entry name" value="Periplasmic binding protein-like II"/>
    <property type="match status" value="1"/>
</dbReference>
<dbReference type="KEGG" id="lsd:EMK97_16820"/>
<keyword evidence="4" id="KW-1185">Reference proteome</keyword>
<dbReference type="Proteomes" id="UP000290244">
    <property type="component" value="Chromosome"/>
</dbReference>
<organism evidence="3 4">
    <name type="scientific">Litorilituus sediminis</name>
    <dbReference type="NCBI Taxonomy" id="718192"/>
    <lineage>
        <taxon>Bacteria</taxon>
        <taxon>Pseudomonadati</taxon>
        <taxon>Pseudomonadota</taxon>
        <taxon>Gammaproteobacteria</taxon>
        <taxon>Alteromonadales</taxon>
        <taxon>Colwelliaceae</taxon>
        <taxon>Litorilituus</taxon>
    </lineage>
</organism>
<evidence type="ECO:0000313" key="3">
    <source>
        <dbReference type="EMBL" id="QBG37280.1"/>
    </source>
</evidence>
<proteinExistence type="predicted"/>
<dbReference type="RefSeq" id="WP_130603946.1">
    <property type="nucleotide sequence ID" value="NZ_CP034759.1"/>
</dbReference>
<dbReference type="OrthoDB" id="8587856at2"/>
<evidence type="ECO:0000259" key="2">
    <source>
        <dbReference type="SMART" id="SM00062"/>
    </source>
</evidence>
<dbReference type="InterPro" id="IPR001638">
    <property type="entry name" value="Solute-binding_3/MltF_N"/>
</dbReference>
<name>A0A4V0ZGH1_9GAMM</name>
<feature type="domain" description="Solute-binding protein family 3/N-terminal" evidence="2">
    <location>
        <begin position="23"/>
        <end position="252"/>
    </location>
</feature>
<dbReference type="Gene3D" id="3.40.190.10">
    <property type="entry name" value="Periplasmic binding protein-like II"/>
    <property type="match status" value="2"/>
</dbReference>
<accession>A0A4V0ZGH1</accession>
<feature type="chain" id="PRO_5020491762" evidence="1">
    <location>
        <begin position="21"/>
        <end position="252"/>
    </location>
</feature>
<dbReference type="EMBL" id="CP034759">
    <property type="protein sequence ID" value="QBG37280.1"/>
    <property type="molecule type" value="Genomic_DNA"/>
</dbReference>
<reference evidence="3 4" key="1">
    <citation type="submission" date="2018-12" db="EMBL/GenBank/DDBJ databases">
        <title>Complete genome of Litorilituus sediminis.</title>
        <authorList>
            <person name="Liu A."/>
            <person name="Rong J."/>
        </authorList>
    </citation>
    <scope>NUCLEOTIDE SEQUENCE [LARGE SCALE GENOMIC DNA]</scope>
    <source>
        <strain evidence="3 4">JCM 17549</strain>
    </source>
</reference>
<evidence type="ECO:0000256" key="1">
    <source>
        <dbReference type="SAM" id="SignalP"/>
    </source>
</evidence>
<dbReference type="AlphaFoldDB" id="A0A4V0ZGH1"/>
<dbReference type="PANTHER" id="PTHR38834:SF3">
    <property type="entry name" value="SOLUTE-BINDING PROTEIN FAMILY 3_N-TERMINAL DOMAIN-CONTAINING PROTEIN"/>
    <property type="match status" value="1"/>
</dbReference>